<proteinExistence type="predicted"/>
<evidence type="ECO:0000313" key="2">
    <source>
        <dbReference type="Proteomes" id="UP000567293"/>
    </source>
</evidence>
<comment type="caution">
    <text evidence="1">The sequence shown here is derived from an EMBL/GenBank/DDBJ whole genome shotgun (WGS) entry which is preliminary data.</text>
</comment>
<accession>A0A7V8SWQ7</accession>
<protein>
    <submittedName>
        <fullName evidence="1">Uncharacterized protein</fullName>
    </submittedName>
</protein>
<gene>
    <name evidence="1" type="ORF">HRJ53_07900</name>
</gene>
<dbReference type="EMBL" id="JACDQQ010000758">
    <property type="protein sequence ID" value="MBA0084902.1"/>
    <property type="molecule type" value="Genomic_DNA"/>
</dbReference>
<evidence type="ECO:0000313" key="1">
    <source>
        <dbReference type="EMBL" id="MBA0084902.1"/>
    </source>
</evidence>
<organism evidence="1 2">
    <name type="scientific">Candidatus Acidiferrum panamense</name>
    <dbReference type="NCBI Taxonomy" id="2741543"/>
    <lineage>
        <taxon>Bacteria</taxon>
        <taxon>Pseudomonadati</taxon>
        <taxon>Acidobacteriota</taxon>
        <taxon>Terriglobia</taxon>
        <taxon>Candidatus Acidiferrales</taxon>
        <taxon>Candidatus Acidiferrum</taxon>
    </lineage>
</organism>
<name>A0A7V8SWQ7_9BACT</name>
<dbReference type="Proteomes" id="UP000567293">
    <property type="component" value="Unassembled WGS sequence"/>
</dbReference>
<sequence length="168" mass="18762">MLQFEIFEVEPDGRLRWLATAPSMQTAETHANRLPPGNYVIIADQHTPKRISIRSPAKQTVFQICYDDSEGSTARETLFRSLGHEVISVADNDVAKGALASIPKVDVFILGHTAPEQTRKEMVDWLKVNFPRAKIVALIPSAIPELLCADYNIPQSNWDAWVSLFAMS</sequence>
<reference evidence="1" key="1">
    <citation type="submission" date="2020-06" db="EMBL/GenBank/DDBJ databases">
        <title>Legume-microbial interactions unlock mineral nutrients during tropical forest succession.</title>
        <authorList>
            <person name="Epihov D.Z."/>
        </authorList>
    </citation>
    <scope>NUCLEOTIDE SEQUENCE [LARGE SCALE GENOMIC DNA]</scope>
    <source>
        <strain evidence="1">Pan2503</strain>
    </source>
</reference>
<keyword evidence="2" id="KW-1185">Reference proteome</keyword>
<dbReference type="AlphaFoldDB" id="A0A7V8SWQ7"/>